<dbReference type="InterPro" id="IPR001138">
    <property type="entry name" value="Zn2Cys6_DnaBD"/>
</dbReference>
<evidence type="ECO:0000256" key="7">
    <source>
        <dbReference type="SAM" id="MobiDB-lite"/>
    </source>
</evidence>
<dbReference type="GeneID" id="38120999"/>
<feature type="compositionally biased region" description="Polar residues" evidence="7">
    <location>
        <begin position="76"/>
        <end position="97"/>
    </location>
</feature>
<keyword evidence="10" id="KW-1185">Reference proteome</keyword>
<evidence type="ECO:0000256" key="4">
    <source>
        <dbReference type="ARBA" id="ARBA00023125"/>
    </source>
</evidence>
<name>A0A3D8QHD4_9EURO</name>
<comment type="caution">
    <text evidence="9">The sequence shown here is derived from an EMBL/GenBank/DDBJ whole genome shotgun (WGS) entry which is preliminary data.</text>
</comment>
<evidence type="ECO:0000256" key="5">
    <source>
        <dbReference type="ARBA" id="ARBA00023163"/>
    </source>
</evidence>
<gene>
    <name evidence="9" type="ORF">DSM5745_10629</name>
</gene>
<evidence type="ECO:0000256" key="1">
    <source>
        <dbReference type="ARBA" id="ARBA00022723"/>
    </source>
</evidence>
<dbReference type="PANTHER" id="PTHR47660">
    <property type="entry name" value="TRANSCRIPTION FACTOR WITH C2H2 AND ZN(2)-CYS(6) DNA BINDING DOMAIN (EUROFUNG)-RELATED-RELATED"/>
    <property type="match status" value="1"/>
</dbReference>
<dbReference type="PROSITE" id="PS00463">
    <property type="entry name" value="ZN2_CY6_FUNGAL_1"/>
    <property type="match status" value="1"/>
</dbReference>
<keyword evidence="4" id="KW-0238">DNA-binding</keyword>
<evidence type="ECO:0000256" key="6">
    <source>
        <dbReference type="ARBA" id="ARBA00023242"/>
    </source>
</evidence>
<dbReference type="Gene3D" id="4.10.240.10">
    <property type="entry name" value="Zn(2)-C6 fungal-type DNA-binding domain"/>
    <property type="match status" value="1"/>
</dbReference>
<feature type="domain" description="Zn(2)-C6 fungal-type" evidence="8">
    <location>
        <begin position="29"/>
        <end position="58"/>
    </location>
</feature>
<sequence length="399" mass="45621">MVFDRVDSLRRHRLVHRREREDAPRTVRACDRCHASKTRCDGEYPCDVCLRRNLRCTFDRLTKVGTGSGPGLTGGNSYEHSQAKSPPETTNDATTTRGDIARQTAISGPEIQDLLLQHESNLREKGLLGTPPRSPQPQNQGKDLDIDKYVAVYFSHFHYQWPVVHRFSFGGTRTEPQVLVLALAMIGLWVTGEKSARERAESMHEKLLALLENRMDEWKLDREFTNKSWPMSTYQTIVLNIIFAIIRDVNKDIYDRCRILLDAVTATCITGGLFNFSKMHALLEPADSVLYSWTYMEETKRLALTIFKLNHHFNTGILRLSDLRFPLPDSGYLWDAPETKDFYRRFHAQVESGTRPCVDTSPQLICDIVSDVREGRKGLGLLFEADSWLGFVVQQASRL</sequence>
<dbReference type="GO" id="GO:0000981">
    <property type="term" value="F:DNA-binding transcription factor activity, RNA polymerase II-specific"/>
    <property type="evidence" value="ECO:0007669"/>
    <property type="project" value="InterPro"/>
</dbReference>
<evidence type="ECO:0000256" key="3">
    <source>
        <dbReference type="ARBA" id="ARBA00023015"/>
    </source>
</evidence>
<keyword evidence="5" id="KW-0804">Transcription</keyword>
<proteinExistence type="predicted"/>
<dbReference type="SUPFAM" id="SSF57701">
    <property type="entry name" value="Zn2/Cys6 DNA-binding domain"/>
    <property type="match status" value="1"/>
</dbReference>
<reference evidence="9 10" key="1">
    <citation type="journal article" date="2018" name="IMA Fungus">
        <title>IMA Genome-F 9: Draft genome sequence of Annulohypoxylon stygium, Aspergillus mulundensis, Berkeleyomyces basicola (syn. Thielaviopsis basicola), Ceratocystis smalleyi, two Cercospora beticola strains, Coleophoma cylindrospora, Fusarium fracticaudum, Phialophora cf. hyalina, and Morchella septimelata.</title>
        <authorList>
            <person name="Wingfield B.D."/>
            <person name="Bills G.F."/>
            <person name="Dong Y."/>
            <person name="Huang W."/>
            <person name="Nel W.J."/>
            <person name="Swalarsk-Parry B.S."/>
            <person name="Vaghefi N."/>
            <person name="Wilken P.M."/>
            <person name="An Z."/>
            <person name="de Beer Z.W."/>
            <person name="De Vos L."/>
            <person name="Chen L."/>
            <person name="Duong T.A."/>
            <person name="Gao Y."/>
            <person name="Hammerbacher A."/>
            <person name="Kikkert J.R."/>
            <person name="Li Y."/>
            <person name="Li H."/>
            <person name="Li K."/>
            <person name="Li Q."/>
            <person name="Liu X."/>
            <person name="Ma X."/>
            <person name="Naidoo K."/>
            <person name="Pethybridge S.J."/>
            <person name="Sun J."/>
            <person name="Steenkamp E.T."/>
            <person name="van der Nest M.A."/>
            <person name="van Wyk S."/>
            <person name="Wingfield M.J."/>
            <person name="Xiong C."/>
            <person name="Yue Q."/>
            <person name="Zhang X."/>
        </authorList>
    </citation>
    <scope>NUCLEOTIDE SEQUENCE [LARGE SCALE GENOMIC DNA]</scope>
    <source>
        <strain evidence="9 10">DSM 5745</strain>
    </source>
</reference>
<dbReference type="GO" id="GO:0008270">
    <property type="term" value="F:zinc ion binding"/>
    <property type="evidence" value="ECO:0007669"/>
    <property type="project" value="InterPro"/>
</dbReference>
<dbReference type="STRING" id="1810919.A0A3D8QHD4"/>
<dbReference type="PROSITE" id="PS50048">
    <property type="entry name" value="ZN2_CY6_FUNGAL_2"/>
    <property type="match status" value="1"/>
</dbReference>
<dbReference type="GO" id="GO:0006351">
    <property type="term" value="P:DNA-templated transcription"/>
    <property type="evidence" value="ECO:0007669"/>
    <property type="project" value="InterPro"/>
</dbReference>
<dbReference type="Pfam" id="PF00172">
    <property type="entry name" value="Zn_clus"/>
    <property type="match status" value="1"/>
</dbReference>
<keyword evidence="6" id="KW-0539">Nucleus</keyword>
<evidence type="ECO:0000259" key="8">
    <source>
        <dbReference type="PROSITE" id="PS50048"/>
    </source>
</evidence>
<evidence type="ECO:0000313" key="9">
    <source>
        <dbReference type="EMBL" id="RDW61131.1"/>
    </source>
</evidence>
<dbReference type="Proteomes" id="UP000256690">
    <property type="component" value="Unassembled WGS sequence"/>
</dbReference>
<evidence type="ECO:0000313" key="10">
    <source>
        <dbReference type="Proteomes" id="UP000256690"/>
    </source>
</evidence>
<dbReference type="PANTHER" id="PTHR47660:SF7">
    <property type="entry name" value="TRANSCRIPTION FACTOR WITH C2H2 AND ZN(2)-CYS(6) DNA BINDING DOMAIN (EUROFUNG)"/>
    <property type="match status" value="1"/>
</dbReference>
<organism evidence="9 10">
    <name type="scientific">Aspergillus mulundensis</name>
    <dbReference type="NCBI Taxonomy" id="1810919"/>
    <lineage>
        <taxon>Eukaryota</taxon>
        <taxon>Fungi</taxon>
        <taxon>Dikarya</taxon>
        <taxon>Ascomycota</taxon>
        <taxon>Pezizomycotina</taxon>
        <taxon>Eurotiomycetes</taxon>
        <taxon>Eurotiomycetidae</taxon>
        <taxon>Eurotiales</taxon>
        <taxon>Aspergillaceae</taxon>
        <taxon>Aspergillus</taxon>
        <taxon>Aspergillus subgen. Nidulantes</taxon>
    </lineage>
</organism>
<dbReference type="InterPro" id="IPR036864">
    <property type="entry name" value="Zn2-C6_fun-type_DNA-bd_sf"/>
</dbReference>
<accession>A0A3D8QHD4</accession>
<dbReference type="GO" id="GO:0003677">
    <property type="term" value="F:DNA binding"/>
    <property type="evidence" value="ECO:0007669"/>
    <property type="project" value="UniProtKB-KW"/>
</dbReference>
<dbReference type="RefSeq" id="XP_026598663.1">
    <property type="nucleotide sequence ID" value="XM_026752645.1"/>
</dbReference>
<protein>
    <submittedName>
        <fullName evidence="9">Putative transcription factor with C2H2 and Zn(2)-Cys(6) DNA binding</fullName>
    </submittedName>
</protein>
<evidence type="ECO:0000256" key="2">
    <source>
        <dbReference type="ARBA" id="ARBA00022833"/>
    </source>
</evidence>
<dbReference type="CDD" id="cd12148">
    <property type="entry name" value="fungal_TF_MHR"/>
    <property type="match status" value="1"/>
</dbReference>
<keyword evidence="2" id="KW-0862">Zinc</keyword>
<keyword evidence="3" id="KW-0805">Transcription regulation</keyword>
<dbReference type="AlphaFoldDB" id="A0A3D8QHD4"/>
<dbReference type="EMBL" id="PVWQ01000017">
    <property type="protein sequence ID" value="RDW61131.1"/>
    <property type="molecule type" value="Genomic_DNA"/>
</dbReference>
<dbReference type="OrthoDB" id="10261408at2759"/>
<feature type="region of interest" description="Disordered" evidence="7">
    <location>
        <begin position="65"/>
        <end position="97"/>
    </location>
</feature>
<dbReference type="SMART" id="SM00066">
    <property type="entry name" value="GAL4"/>
    <property type="match status" value="1"/>
</dbReference>
<dbReference type="CDD" id="cd00067">
    <property type="entry name" value="GAL4"/>
    <property type="match status" value="1"/>
</dbReference>
<keyword evidence="1" id="KW-0479">Metal-binding</keyword>